<protein>
    <submittedName>
        <fullName evidence="2">Uncharacterized protein</fullName>
    </submittedName>
</protein>
<name>A0ABR9QRR9_9ACTN</name>
<evidence type="ECO:0000256" key="1">
    <source>
        <dbReference type="SAM" id="MobiDB-lite"/>
    </source>
</evidence>
<organism evidence="2 3">
    <name type="scientific">Thermophilibacter gallinarum</name>
    <dbReference type="NCBI Taxonomy" id="2779357"/>
    <lineage>
        <taxon>Bacteria</taxon>
        <taxon>Bacillati</taxon>
        <taxon>Actinomycetota</taxon>
        <taxon>Coriobacteriia</taxon>
        <taxon>Coriobacteriales</taxon>
        <taxon>Atopobiaceae</taxon>
        <taxon>Thermophilibacter</taxon>
    </lineage>
</organism>
<keyword evidence="3" id="KW-1185">Reference proteome</keyword>
<feature type="region of interest" description="Disordered" evidence="1">
    <location>
        <begin position="1"/>
        <end position="31"/>
    </location>
</feature>
<dbReference type="RefSeq" id="WP_193529195.1">
    <property type="nucleotide sequence ID" value="NZ_JADCJZ010000001.1"/>
</dbReference>
<evidence type="ECO:0000313" key="3">
    <source>
        <dbReference type="Proteomes" id="UP001194273"/>
    </source>
</evidence>
<accession>A0ABR9QRR9</accession>
<sequence>MENEDGPILQNGSYQLQSPSSSVMPKGDERGTGQVVVDALGDDEGVAPCFQYVGRQEFRMSAVDAFMDPDEVLPHGAPSVKRNVIQK</sequence>
<reference evidence="2 3" key="1">
    <citation type="submission" date="2020-10" db="EMBL/GenBank/DDBJ databases">
        <title>ChiBAC.</title>
        <authorList>
            <person name="Zenner C."/>
            <person name="Hitch T.C.A."/>
            <person name="Clavel T."/>
        </authorList>
    </citation>
    <scope>NUCLEOTIDE SEQUENCE [LARGE SCALE GENOMIC DNA]</scope>
    <source>
        <strain evidence="2 3">DSM 107455</strain>
    </source>
</reference>
<proteinExistence type="predicted"/>
<feature type="compositionally biased region" description="Polar residues" evidence="1">
    <location>
        <begin position="10"/>
        <end position="23"/>
    </location>
</feature>
<dbReference type="Proteomes" id="UP001194273">
    <property type="component" value="Unassembled WGS sequence"/>
</dbReference>
<evidence type="ECO:0000313" key="2">
    <source>
        <dbReference type="EMBL" id="MBE5023782.1"/>
    </source>
</evidence>
<gene>
    <name evidence="2" type="ORF">INF26_02790</name>
</gene>
<dbReference type="EMBL" id="JADCJZ010000001">
    <property type="protein sequence ID" value="MBE5023782.1"/>
    <property type="molecule type" value="Genomic_DNA"/>
</dbReference>
<comment type="caution">
    <text evidence="2">The sequence shown here is derived from an EMBL/GenBank/DDBJ whole genome shotgun (WGS) entry which is preliminary data.</text>
</comment>